<reference evidence="2 3" key="1">
    <citation type="submission" date="2019-07" db="EMBL/GenBank/DDBJ databases">
        <title>De Novo Assembly of kiwifruit Actinidia rufa.</title>
        <authorList>
            <person name="Sugita-Konishi S."/>
            <person name="Sato K."/>
            <person name="Mori E."/>
            <person name="Abe Y."/>
            <person name="Kisaki G."/>
            <person name="Hamano K."/>
            <person name="Suezawa K."/>
            <person name="Otani M."/>
            <person name="Fukuda T."/>
            <person name="Manabe T."/>
            <person name="Gomi K."/>
            <person name="Tabuchi M."/>
            <person name="Akimitsu K."/>
            <person name="Kataoka I."/>
        </authorList>
    </citation>
    <scope>NUCLEOTIDE SEQUENCE [LARGE SCALE GENOMIC DNA]</scope>
    <source>
        <strain evidence="3">cv. Fuchu</strain>
    </source>
</reference>
<name>A0A7J0GKH9_9ERIC</name>
<keyword evidence="3" id="KW-1185">Reference proteome</keyword>
<dbReference type="AlphaFoldDB" id="A0A7J0GKH9"/>
<proteinExistence type="predicted"/>
<feature type="region of interest" description="Disordered" evidence="1">
    <location>
        <begin position="83"/>
        <end position="107"/>
    </location>
</feature>
<evidence type="ECO:0000256" key="1">
    <source>
        <dbReference type="SAM" id="MobiDB-lite"/>
    </source>
</evidence>
<evidence type="ECO:0000313" key="3">
    <source>
        <dbReference type="Proteomes" id="UP000585474"/>
    </source>
</evidence>
<sequence length="107" mass="12257">MKKRNRKRKTSMLGVTLDERVPEIDVVGLGDAVEDGDGVGEVRRERGVQREMKRVMRKWSCSPPLRMIWAWTCSRLGTVLQAARRDGSDREDKDGSVKVEQRLSKVM</sequence>
<organism evidence="2 3">
    <name type="scientific">Actinidia rufa</name>
    <dbReference type="NCBI Taxonomy" id="165716"/>
    <lineage>
        <taxon>Eukaryota</taxon>
        <taxon>Viridiplantae</taxon>
        <taxon>Streptophyta</taxon>
        <taxon>Embryophyta</taxon>
        <taxon>Tracheophyta</taxon>
        <taxon>Spermatophyta</taxon>
        <taxon>Magnoliopsida</taxon>
        <taxon>eudicotyledons</taxon>
        <taxon>Gunneridae</taxon>
        <taxon>Pentapetalae</taxon>
        <taxon>asterids</taxon>
        <taxon>Ericales</taxon>
        <taxon>Actinidiaceae</taxon>
        <taxon>Actinidia</taxon>
    </lineage>
</organism>
<evidence type="ECO:0000313" key="2">
    <source>
        <dbReference type="EMBL" id="GFZ11272.1"/>
    </source>
</evidence>
<accession>A0A7J0GKH9</accession>
<gene>
    <name evidence="2" type="ORF">Acr_22g0006700</name>
</gene>
<dbReference type="EMBL" id="BJWL01000022">
    <property type="protein sequence ID" value="GFZ11272.1"/>
    <property type="molecule type" value="Genomic_DNA"/>
</dbReference>
<protein>
    <submittedName>
        <fullName evidence="2">Pentatricopeptide repeat (PPR-like) superfamily protein</fullName>
    </submittedName>
</protein>
<comment type="caution">
    <text evidence="2">The sequence shown here is derived from an EMBL/GenBank/DDBJ whole genome shotgun (WGS) entry which is preliminary data.</text>
</comment>
<dbReference type="OrthoDB" id="10525838at2759"/>
<dbReference type="Proteomes" id="UP000585474">
    <property type="component" value="Unassembled WGS sequence"/>
</dbReference>